<feature type="domain" description="T6SS Phospholipase effector Tle1-like catalytic" evidence="3">
    <location>
        <begin position="8"/>
        <end position="274"/>
    </location>
</feature>
<dbReference type="GO" id="GO:0005525">
    <property type="term" value="F:GTP binding"/>
    <property type="evidence" value="ECO:0007669"/>
    <property type="project" value="InterPro"/>
</dbReference>
<protein>
    <recommendedName>
        <fullName evidence="6">DUF2235 domain-containing protein</fullName>
    </recommendedName>
</protein>
<evidence type="ECO:0000259" key="2">
    <source>
        <dbReference type="Pfam" id="PF01926"/>
    </source>
</evidence>
<proteinExistence type="predicted"/>
<dbReference type="PANTHER" id="PTHR33840">
    <property type="match status" value="1"/>
</dbReference>
<comment type="caution">
    <text evidence="4">The sequence shown here is derived from an EMBL/GenBank/DDBJ whole genome shotgun (WGS) entry which is preliminary data.</text>
</comment>
<organism evidence="4 5">
    <name type="scientific">Cercospora kikuchii</name>
    <dbReference type="NCBI Taxonomy" id="84275"/>
    <lineage>
        <taxon>Eukaryota</taxon>
        <taxon>Fungi</taxon>
        <taxon>Dikarya</taxon>
        <taxon>Ascomycota</taxon>
        <taxon>Pezizomycotina</taxon>
        <taxon>Dothideomycetes</taxon>
        <taxon>Dothideomycetidae</taxon>
        <taxon>Mycosphaerellales</taxon>
        <taxon>Mycosphaerellaceae</taxon>
        <taxon>Cercospora</taxon>
    </lineage>
</organism>
<feature type="region of interest" description="Disordered" evidence="1">
    <location>
        <begin position="895"/>
        <end position="966"/>
    </location>
</feature>
<dbReference type="GeneID" id="68287775"/>
<dbReference type="Gene3D" id="3.40.50.300">
    <property type="entry name" value="P-loop containing nucleotide triphosphate hydrolases"/>
    <property type="match status" value="1"/>
</dbReference>
<evidence type="ECO:0000256" key="1">
    <source>
        <dbReference type="SAM" id="MobiDB-lite"/>
    </source>
</evidence>
<dbReference type="EMBL" id="BOLY01000001">
    <property type="protein sequence ID" value="GIZ38799.1"/>
    <property type="molecule type" value="Genomic_DNA"/>
</dbReference>
<evidence type="ECO:0008006" key="6">
    <source>
        <dbReference type="Google" id="ProtNLM"/>
    </source>
</evidence>
<feature type="compositionally biased region" description="Basic residues" evidence="1">
    <location>
        <begin position="955"/>
        <end position="966"/>
    </location>
</feature>
<feature type="domain" description="G" evidence="2">
    <location>
        <begin position="465"/>
        <end position="590"/>
    </location>
</feature>
<name>A0A9P3C761_9PEZI</name>
<dbReference type="InterPro" id="IPR027417">
    <property type="entry name" value="P-loop_NTPase"/>
</dbReference>
<gene>
    <name evidence="4" type="ORF">CKM354_000220000</name>
</gene>
<accession>A0A9P3C761</accession>
<dbReference type="CDD" id="cd00882">
    <property type="entry name" value="Ras_like_GTPase"/>
    <property type="match status" value="1"/>
</dbReference>
<keyword evidence="5" id="KW-1185">Reference proteome</keyword>
<dbReference type="InterPro" id="IPR006073">
    <property type="entry name" value="GTP-bd"/>
</dbReference>
<dbReference type="RefSeq" id="XP_044653286.1">
    <property type="nucleotide sequence ID" value="XM_044797351.1"/>
</dbReference>
<dbReference type="Proteomes" id="UP000825890">
    <property type="component" value="Unassembled WGS sequence"/>
</dbReference>
<feature type="compositionally biased region" description="Low complexity" evidence="1">
    <location>
        <begin position="895"/>
        <end position="920"/>
    </location>
</feature>
<evidence type="ECO:0000313" key="5">
    <source>
        <dbReference type="Proteomes" id="UP000825890"/>
    </source>
</evidence>
<sequence length="966" mass="106892">MAAQAVRKRLVVCVDGTYCTPDGTGVHAALRGSLTNVYSIFACVKEAEVTDKHGQRWIQERKYYNGLGALTKPGVSKLNAGAWGTGFKELIREVYGRCCELSEHDELWLYGFSRGAFVVRAVAGLLHYIRKLKATGTTAFHKHFETALNAYASVQGEGRLGTGQINHLFKVGTVPAPTIRFLGLFDTVKAVKDNGLFNIAPNPSIQHIRHALALHEDRERFTPEYIWPEESVLAEMIRSGRSLIQAWFAGAHLDIGGSALEAGLALYPLQWMMIESRDLGLQLEFHGNVPNAPHIDDPLMLVFPPTEAWGKSREMWSCTVDNRLELKMQDLRAVHVLHTKYSTRYKVKINRDGFHFWVRKPRSIFKTPEKCTKDGSAAATLLGYCASMPLGTVIHPSVYCLIDSDINLIMETKQGELVQYLSEWSGRMLGEVDLKFGGITKRIPNPGFWNSDDHNEKDLDLPPLRILVCGYVGVGKSTLVGRVFGVDSSTVSERTRGVHNINDEVRIPGRNDFILHDSNGFEGGSAGELEAVQQFVRERVEENDLRKQLHVIWFCVETGSPRVVQRATESFFLAMAECQRHVPVVVVATKKDAFVNQIIGKMAQGGVDIKQCNMIAEEKLREEAGHIEALVTAIHGARVDAVVCVEQNDPKSIAELTTISSSVFQDEKTRLMYVKAQMARPDLKMHMAIYQVMKRYKVAMGTAVATVNLPFGATGSRQGSKDDICKRIINCFGVQDLNTSKALKIMQSNIKDGMAEGLVMFWSEVVAAGGIACLVFGITAPVIIATAAIGTYLGAPSTARLFLCTSADLILILAKSFQFASLQDRTQPTISDVEASAKAFSNYAQEIHDQICILVPRNNVFRSFSFGKIQARFEALIDEYWHKIATDSAHAARVTSASDSAARRTTTTTLSSSSSQSLSRKASDTHSISSQSENLTTATTLVPFSDDTEQTPPQRPKRFWRRFSKG</sequence>
<dbReference type="Pfam" id="PF09994">
    <property type="entry name" value="T6SS_Tle1-like_cat"/>
    <property type="match status" value="1"/>
</dbReference>
<dbReference type="InterPro" id="IPR018712">
    <property type="entry name" value="Tle1-like_cat"/>
</dbReference>
<dbReference type="SUPFAM" id="SSF52540">
    <property type="entry name" value="P-loop containing nucleoside triphosphate hydrolases"/>
    <property type="match status" value="1"/>
</dbReference>
<feature type="compositionally biased region" description="Polar residues" evidence="1">
    <location>
        <begin position="925"/>
        <end position="942"/>
    </location>
</feature>
<dbReference type="PANTHER" id="PTHR33840:SF1">
    <property type="entry name" value="TLE1 PHOSPHOLIPASE DOMAIN-CONTAINING PROTEIN"/>
    <property type="match status" value="1"/>
</dbReference>
<reference evidence="4 5" key="1">
    <citation type="submission" date="2021-01" db="EMBL/GenBank/DDBJ databases">
        <title>Cercospora kikuchii MAFF 305040 whole genome shotgun sequence.</title>
        <authorList>
            <person name="Kashiwa T."/>
            <person name="Suzuki T."/>
        </authorList>
    </citation>
    <scope>NUCLEOTIDE SEQUENCE [LARGE SCALE GENOMIC DNA]</scope>
    <source>
        <strain evidence="4 5">MAFF 305040</strain>
    </source>
</reference>
<evidence type="ECO:0000259" key="3">
    <source>
        <dbReference type="Pfam" id="PF09994"/>
    </source>
</evidence>
<dbReference type="AlphaFoldDB" id="A0A9P3C761"/>
<dbReference type="Pfam" id="PF01926">
    <property type="entry name" value="MMR_HSR1"/>
    <property type="match status" value="1"/>
</dbReference>
<dbReference type="OrthoDB" id="59699at2759"/>
<evidence type="ECO:0000313" key="4">
    <source>
        <dbReference type="EMBL" id="GIZ38799.1"/>
    </source>
</evidence>